<protein>
    <submittedName>
        <fullName evidence="1">Uncharacterized protein</fullName>
    </submittedName>
</protein>
<name>A0ACC0K220_CHOFU</name>
<evidence type="ECO:0000313" key="1">
    <source>
        <dbReference type="EMBL" id="KAI8430428.1"/>
    </source>
</evidence>
<sequence length="455" mass="49727">MDSKSPQPLISSRVVRTKYGDIRGFIVTPESRFLEPVEVFRGIPYASSPVGSLRFMPPVSGAQWSGVKIAEEFSPVCPQVLPDIRNETAVLKRISKGRLEYLKRILPFLTNQAEDCLHATLNDIIRRALSTASVLTTLEPSGLSTTDGKRPDGHVNGSARKPGSAAEQAQTIKCRKYAFLSNNYIFAALAIETLGPWSSDTKKFVKEVSNKLFGVSGDHRAGTFFAQRLSLAVQRGNAASVLGTMPQVGDLQAGVRDAVARYPVLVFVHGESYEWSSGNAYDGSVLASHAGLVVVTINYRLGILALRLRSNATQRLLQHAHCAPPLCSRDYPTKLTPAHNYPRFHHHYNCQILVYRHIGEKRSNVKANHQFILTHMDIIQQGNESDVVSVVCYPTFDSCNDDENAGSCVPVSVSSGSRASRAAARSARVAAAAESRCSEDEGLRISPKHVELNSI</sequence>
<gene>
    <name evidence="1" type="ORF">MSG28_000705</name>
</gene>
<reference evidence="1 2" key="1">
    <citation type="journal article" date="2022" name="Genome Biol. Evol.">
        <title>The Spruce Budworm Genome: Reconstructing the Evolutionary History of Antifreeze Proteins.</title>
        <authorList>
            <person name="Beliveau C."/>
            <person name="Gagne P."/>
            <person name="Picq S."/>
            <person name="Vernygora O."/>
            <person name="Keeling C.I."/>
            <person name="Pinkney K."/>
            <person name="Doucet D."/>
            <person name="Wen F."/>
            <person name="Johnston J.S."/>
            <person name="Maaroufi H."/>
            <person name="Boyle B."/>
            <person name="Laroche J."/>
            <person name="Dewar K."/>
            <person name="Juretic N."/>
            <person name="Blackburn G."/>
            <person name="Nisole A."/>
            <person name="Brunet B."/>
            <person name="Brandao M."/>
            <person name="Lumley L."/>
            <person name="Duan J."/>
            <person name="Quan G."/>
            <person name="Lucarotti C.J."/>
            <person name="Roe A.D."/>
            <person name="Sperling F.A.H."/>
            <person name="Levesque R.C."/>
            <person name="Cusson M."/>
        </authorList>
    </citation>
    <scope>NUCLEOTIDE SEQUENCE [LARGE SCALE GENOMIC DNA]</scope>
    <source>
        <strain evidence="1">Glfc:IPQL:Cfum</strain>
    </source>
</reference>
<evidence type="ECO:0000313" key="2">
    <source>
        <dbReference type="Proteomes" id="UP001064048"/>
    </source>
</evidence>
<keyword evidence="2" id="KW-1185">Reference proteome</keyword>
<dbReference type="Proteomes" id="UP001064048">
    <property type="component" value="Chromosome Z"/>
</dbReference>
<organism evidence="1 2">
    <name type="scientific">Choristoneura fumiferana</name>
    <name type="common">Spruce budworm moth</name>
    <name type="synonym">Archips fumiferana</name>
    <dbReference type="NCBI Taxonomy" id="7141"/>
    <lineage>
        <taxon>Eukaryota</taxon>
        <taxon>Metazoa</taxon>
        <taxon>Ecdysozoa</taxon>
        <taxon>Arthropoda</taxon>
        <taxon>Hexapoda</taxon>
        <taxon>Insecta</taxon>
        <taxon>Pterygota</taxon>
        <taxon>Neoptera</taxon>
        <taxon>Endopterygota</taxon>
        <taxon>Lepidoptera</taxon>
        <taxon>Glossata</taxon>
        <taxon>Ditrysia</taxon>
        <taxon>Tortricoidea</taxon>
        <taxon>Tortricidae</taxon>
        <taxon>Tortricinae</taxon>
        <taxon>Choristoneura</taxon>
    </lineage>
</organism>
<dbReference type="EMBL" id="CM046131">
    <property type="protein sequence ID" value="KAI8430428.1"/>
    <property type="molecule type" value="Genomic_DNA"/>
</dbReference>
<proteinExistence type="predicted"/>
<comment type="caution">
    <text evidence="1">The sequence shown here is derived from an EMBL/GenBank/DDBJ whole genome shotgun (WGS) entry which is preliminary data.</text>
</comment>
<accession>A0ACC0K220</accession>